<dbReference type="EMBL" id="PNXQ01000001">
    <property type="protein sequence ID" value="TKH46867.1"/>
    <property type="molecule type" value="Genomic_DNA"/>
</dbReference>
<protein>
    <submittedName>
        <fullName evidence="2">GNAT family N-acetyltransferase</fullName>
    </submittedName>
</protein>
<reference evidence="2 3" key="1">
    <citation type="submission" date="2018-01" db="EMBL/GenBank/DDBJ databases">
        <title>Bacillales members from the olive rhizosphere are effective biological control agents against Verticillium dahliae.</title>
        <authorList>
            <person name="Gomez-Lama C."/>
            <person name="Legarda G."/>
            <person name="Ruano-Rosa D."/>
            <person name="Pizarro-Tobias P."/>
            <person name="Valverde-Corredor A."/>
            <person name="Niqui J.L."/>
            <person name="Trivino J.C."/>
            <person name="Roca A."/>
            <person name="Mercado-Blanco J."/>
        </authorList>
    </citation>
    <scope>NUCLEOTIDE SEQUENCE [LARGE SCALE GENOMIC DNA]</scope>
    <source>
        <strain evidence="2 3">PIC167</strain>
    </source>
</reference>
<dbReference type="PANTHER" id="PTHR43233">
    <property type="entry name" value="FAMILY N-ACETYLTRANSFERASE, PUTATIVE (AFU_ORTHOLOGUE AFUA_6G03350)-RELATED"/>
    <property type="match status" value="1"/>
</dbReference>
<dbReference type="SUPFAM" id="SSF55729">
    <property type="entry name" value="Acyl-CoA N-acyltransferases (Nat)"/>
    <property type="match status" value="1"/>
</dbReference>
<comment type="caution">
    <text evidence="2">The sequence shown here is derived from an EMBL/GenBank/DDBJ whole genome shotgun (WGS) entry which is preliminary data.</text>
</comment>
<dbReference type="PROSITE" id="PS51186">
    <property type="entry name" value="GNAT"/>
    <property type="match status" value="1"/>
</dbReference>
<dbReference type="Proteomes" id="UP000308114">
    <property type="component" value="Unassembled WGS sequence"/>
</dbReference>
<dbReference type="Gene3D" id="3.40.630.30">
    <property type="match status" value="1"/>
</dbReference>
<name>A0A4U2Q3X2_9BACL</name>
<dbReference type="GO" id="GO:0016747">
    <property type="term" value="F:acyltransferase activity, transferring groups other than amino-acyl groups"/>
    <property type="evidence" value="ECO:0007669"/>
    <property type="project" value="InterPro"/>
</dbReference>
<dbReference type="AlphaFoldDB" id="A0A4U2Q3X2"/>
<keyword evidence="2" id="KW-0808">Transferase</keyword>
<organism evidence="2 3">
    <name type="scientific">Paenibacillus terrae</name>
    <dbReference type="NCBI Taxonomy" id="159743"/>
    <lineage>
        <taxon>Bacteria</taxon>
        <taxon>Bacillati</taxon>
        <taxon>Bacillota</taxon>
        <taxon>Bacilli</taxon>
        <taxon>Bacillales</taxon>
        <taxon>Paenibacillaceae</taxon>
        <taxon>Paenibacillus</taxon>
    </lineage>
</organism>
<feature type="domain" description="N-acetyltransferase" evidence="1">
    <location>
        <begin position="1"/>
        <end position="132"/>
    </location>
</feature>
<sequence>MEITYKNHKGVSVEDVIRVFRTSGIVRPIDQPERIELMINHADVLLSAWCGDKMIGVARALTDWSFCCYLSDLAIDQDYQKCGVGRKLISKVQEEIGKEVTLILLAAPSAMTYYPKVGFDKINNGFMIKGKK</sequence>
<evidence type="ECO:0000259" key="1">
    <source>
        <dbReference type="PROSITE" id="PS51186"/>
    </source>
</evidence>
<dbReference type="Pfam" id="PF13673">
    <property type="entry name" value="Acetyltransf_10"/>
    <property type="match status" value="1"/>
</dbReference>
<accession>A0A4U2Q3X2</accession>
<evidence type="ECO:0000313" key="2">
    <source>
        <dbReference type="EMBL" id="TKH46867.1"/>
    </source>
</evidence>
<dbReference type="InterPro" id="IPR000182">
    <property type="entry name" value="GNAT_dom"/>
</dbReference>
<gene>
    <name evidence="2" type="ORF">C1I60_01630</name>
</gene>
<dbReference type="InterPro" id="IPR053144">
    <property type="entry name" value="Acetyltransferase_Butenolide"/>
</dbReference>
<dbReference type="InterPro" id="IPR016181">
    <property type="entry name" value="Acyl_CoA_acyltransferase"/>
</dbReference>
<evidence type="ECO:0000313" key="3">
    <source>
        <dbReference type="Proteomes" id="UP000308114"/>
    </source>
</evidence>
<dbReference type="CDD" id="cd04301">
    <property type="entry name" value="NAT_SF"/>
    <property type="match status" value="1"/>
</dbReference>
<dbReference type="PANTHER" id="PTHR43233:SF1">
    <property type="entry name" value="FAMILY N-ACETYLTRANSFERASE, PUTATIVE (AFU_ORTHOLOGUE AFUA_6G03350)-RELATED"/>
    <property type="match status" value="1"/>
</dbReference>
<proteinExistence type="predicted"/>